<dbReference type="Gene3D" id="1.10.287.1060">
    <property type="entry name" value="ESAT-6-like"/>
    <property type="match status" value="1"/>
</dbReference>
<reference evidence="2 3" key="1">
    <citation type="submission" date="2019-07" db="EMBL/GenBank/DDBJ databases">
        <title>New species of Amycolatopsis and Streptomyces.</title>
        <authorList>
            <person name="Duangmal K."/>
            <person name="Teo W.F.A."/>
            <person name="Lipun K."/>
        </authorList>
    </citation>
    <scope>NUCLEOTIDE SEQUENCE [LARGE SCALE GENOMIC DNA]</scope>
    <source>
        <strain evidence="2 3">JCM 30562</strain>
    </source>
</reference>
<dbReference type="Proteomes" id="UP000318578">
    <property type="component" value="Unassembled WGS sequence"/>
</dbReference>
<evidence type="ECO:0000313" key="2">
    <source>
        <dbReference type="EMBL" id="TVT14201.1"/>
    </source>
</evidence>
<dbReference type="SUPFAM" id="SSF140453">
    <property type="entry name" value="EsxAB dimer-like"/>
    <property type="match status" value="1"/>
</dbReference>
<gene>
    <name evidence="2" type="ORF">FNH06_38040</name>
</gene>
<dbReference type="EMBL" id="VJZA01000141">
    <property type="protein sequence ID" value="TVT14201.1"/>
    <property type="molecule type" value="Genomic_DNA"/>
</dbReference>
<proteinExistence type="inferred from homology"/>
<sequence length="98" mass="11137">MSDGAMKVDYGTIHEAADHCKTAGSEMENRFEQLVHDLQPLTHNWTGDAQNQWQDRQKEWNDSLNEMKALLARIAIALPEIADGYQKTDKDIMNMFGG</sequence>
<dbReference type="Pfam" id="PF06013">
    <property type="entry name" value="WXG100"/>
    <property type="match status" value="1"/>
</dbReference>
<comment type="caution">
    <text evidence="2">The sequence shown here is derived from an EMBL/GenBank/DDBJ whole genome shotgun (WGS) entry which is preliminary data.</text>
</comment>
<accession>A0A557ZQB5</accession>
<name>A0A557ZQB5_9PSEU</name>
<organism evidence="2 3">
    <name type="scientific">Amycolatopsis acidiphila</name>
    <dbReference type="NCBI Taxonomy" id="715473"/>
    <lineage>
        <taxon>Bacteria</taxon>
        <taxon>Bacillati</taxon>
        <taxon>Actinomycetota</taxon>
        <taxon>Actinomycetes</taxon>
        <taxon>Pseudonocardiales</taxon>
        <taxon>Pseudonocardiaceae</taxon>
        <taxon>Amycolatopsis</taxon>
    </lineage>
</organism>
<comment type="similarity">
    <text evidence="1">Belongs to the WXG100 family.</text>
</comment>
<dbReference type="NCBIfam" id="TIGR03930">
    <property type="entry name" value="WXG100_ESAT6"/>
    <property type="match status" value="1"/>
</dbReference>
<dbReference type="AlphaFoldDB" id="A0A557ZQB5"/>
<dbReference type="OrthoDB" id="3387628at2"/>
<keyword evidence="3" id="KW-1185">Reference proteome</keyword>
<protein>
    <recommendedName>
        <fullName evidence="1">ESAT-6-like protein</fullName>
    </recommendedName>
</protein>
<dbReference type="InterPro" id="IPR036689">
    <property type="entry name" value="ESAT-6-like_sf"/>
</dbReference>
<dbReference type="InterPro" id="IPR010310">
    <property type="entry name" value="T7SS_ESAT-6-like"/>
</dbReference>
<evidence type="ECO:0000256" key="1">
    <source>
        <dbReference type="RuleBase" id="RU362001"/>
    </source>
</evidence>
<evidence type="ECO:0000313" key="3">
    <source>
        <dbReference type="Proteomes" id="UP000318578"/>
    </source>
</evidence>